<keyword evidence="1" id="KW-1185">Reference proteome</keyword>
<sequence>MLESLQKWSINQGCLRLSGVQGLPGPHGLIGRKDLMVQKVHMEKVGKKELWVQKALEVVGLWNGLPSDVVEVVNLETKMANAVHQENMIKKVSQD</sequence>
<dbReference type="RefSeq" id="XP_022241821.1">
    <property type="nucleotide sequence ID" value="XM_022386113.1"/>
</dbReference>
<evidence type="ECO:0000313" key="4">
    <source>
        <dbReference type="RefSeq" id="XP_022241823.1"/>
    </source>
</evidence>
<protein>
    <submittedName>
        <fullName evidence="2 3">Uncharacterized protein LOC111085811 isoform X2</fullName>
    </submittedName>
</protein>
<gene>
    <name evidence="2 3 4" type="primary">LOC111085811</name>
</gene>
<evidence type="ECO:0000313" key="3">
    <source>
        <dbReference type="RefSeq" id="XP_022241822.1"/>
    </source>
</evidence>
<dbReference type="RefSeq" id="XP_022241823.1">
    <property type="nucleotide sequence ID" value="XM_022386115.1"/>
</dbReference>
<dbReference type="RefSeq" id="XP_022241822.1">
    <property type="nucleotide sequence ID" value="XM_022386114.1"/>
</dbReference>
<organism evidence="1 4">
    <name type="scientific">Limulus polyphemus</name>
    <name type="common">Atlantic horseshoe crab</name>
    <dbReference type="NCBI Taxonomy" id="6850"/>
    <lineage>
        <taxon>Eukaryota</taxon>
        <taxon>Metazoa</taxon>
        <taxon>Ecdysozoa</taxon>
        <taxon>Arthropoda</taxon>
        <taxon>Chelicerata</taxon>
        <taxon>Merostomata</taxon>
        <taxon>Xiphosura</taxon>
        <taxon>Limulidae</taxon>
        <taxon>Limulus</taxon>
    </lineage>
</organism>
<evidence type="ECO:0000313" key="1">
    <source>
        <dbReference type="Proteomes" id="UP000694941"/>
    </source>
</evidence>
<reference evidence="2 3" key="1">
    <citation type="submission" date="2025-05" db="UniProtKB">
        <authorList>
            <consortium name="RefSeq"/>
        </authorList>
    </citation>
    <scope>IDENTIFICATION</scope>
    <source>
        <tissue evidence="2 3">Muscle</tissue>
    </source>
</reference>
<dbReference type="Proteomes" id="UP000694941">
    <property type="component" value="Unplaced"/>
</dbReference>
<proteinExistence type="predicted"/>
<dbReference type="GeneID" id="111085811"/>
<accession>A0ABM1SDW8</accession>
<name>A0ABM1SDW8_LIMPO</name>
<evidence type="ECO:0000313" key="2">
    <source>
        <dbReference type="RefSeq" id="XP_022241821.1"/>
    </source>
</evidence>